<evidence type="ECO:0000256" key="2">
    <source>
        <dbReference type="ARBA" id="ARBA00023125"/>
    </source>
</evidence>
<organism evidence="5 6">
    <name type="scientific">Nocardioides yefusunii</name>
    <dbReference type="NCBI Taxonomy" id="2500546"/>
    <lineage>
        <taxon>Bacteria</taxon>
        <taxon>Bacillati</taxon>
        <taxon>Actinomycetota</taxon>
        <taxon>Actinomycetes</taxon>
        <taxon>Propionibacteriales</taxon>
        <taxon>Nocardioidaceae</taxon>
        <taxon>Nocardioides</taxon>
    </lineage>
</organism>
<dbReference type="PROSITE" id="PS01124">
    <property type="entry name" value="HTH_ARAC_FAMILY_2"/>
    <property type="match status" value="1"/>
</dbReference>
<keyword evidence="6" id="KW-1185">Reference proteome</keyword>
<comment type="caution">
    <text evidence="5">The sequence shown here is derived from an EMBL/GenBank/DDBJ whole genome shotgun (WGS) entry which is preliminary data.</text>
</comment>
<evidence type="ECO:0000259" key="4">
    <source>
        <dbReference type="PROSITE" id="PS01124"/>
    </source>
</evidence>
<gene>
    <name evidence="5" type="ORF">ACFPWU_09170</name>
</gene>
<proteinExistence type="predicted"/>
<name>A0ABW1QWB6_9ACTN</name>
<dbReference type="Pfam" id="PF12833">
    <property type="entry name" value="HTH_18"/>
    <property type="match status" value="1"/>
</dbReference>
<dbReference type="SMART" id="SM00342">
    <property type="entry name" value="HTH_ARAC"/>
    <property type="match status" value="1"/>
</dbReference>
<dbReference type="PANTHER" id="PTHR47894">
    <property type="entry name" value="HTH-TYPE TRANSCRIPTIONAL REGULATOR GADX"/>
    <property type="match status" value="1"/>
</dbReference>
<evidence type="ECO:0000313" key="6">
    <source>
        <dbReference type="Proteomes" id="UP001596098"/>
    </source>
</evidence>
<reference evidence="6" key="1">
    <citation type="journal article" date="2019" name="Int. J. Syst. Evol. Microbiol.">
        <title>The Global Catalogue of Microorganisms (GCM) 10K type strain sequencing project: providing services to taxonomists for standard genome sequencing and annotation.</title>
        <authorList>
            <consortium name="The Broad Institute Genomics Platform"/>
            <consortium name="The Broad Institute Genome Sequencing Center for Infectious Disease"/>
            <person name="Wu L."/>
            <person name="Ma J."/>
        </authorList>
    </citation>
    <scope>NUCLEOTIDE SEQUENCE [LARGE SCALE GENOMIC DNA]</scope>
    <source>
        <strain evidence="6">DFY28</strain>
    </source>
</reference>
<dbReference type="Gene3D" id="1.10.10.60">
    <property type="entry name" value="Homeodomain-like"/>
    <property type="match status" value="1"/>
</dbReference>
<dbReference type="Pfam" id="PF12625">
    <property type="entry name" value="Arabinose_bd"/>
    <property type="match status" value="1"/>
</dbReference>
<sequence length="335" mass="35774">MALVRSAGIRGFRGFVAELGGDAEEIAVRCGLPVDALDTGEMLVHDSAVALALEVAATELDCPDFGVRLGSRQDISLLGPLGVAVRHAATLADAVESVTSYLFAHAQGMRIQSVDDPQGTPGVVALRYDVGPGRPTAVQATGLVLSFIHRAGLELSGGPYGLRTVDLPHRPPALESYERHFGVPVRVNRPTALMRVASNLSTAPLPGRDDEMRRLAEAMLARQTRHPETEVVDLLRSSLASLLSQGTPTLARVATQLAVHPRTLQRSLENSGTTFGQVLDDLRRQTARHLLTSTTLPMGQVAREVGYAEAATFSRKARAWWGMSPLAVRKGVASS</sequence>
<dbReference type="InterPro" id="IPR018060">
    <property type="entry name" value="HTH_AraC"/>
</dbReference>
<keyword evidence="3" id="KW-0804">Transcription</keyword>
<dbReference type="Proteomes" id="UP001596098">
    <property type="component" value="Unassembled WGS sequence"/>
</dbReference>
<dbReference type="InterPro" id="IPR009057">
    <property type="entry name" value="Homeodomain-like_sf"/>
</dbReference>
<evidence type="ECO:0000256" key="3">
    <source>
        <dbReference type="ARBA" id="ARBA00023163"/>
    </source>
</evidence>
<dbReference type="InterPro" id="IPR032687">
    <property type="entry name" value="AraC-type_N"/>
</dbReference>
<dbReference type="SUPFAM" id="SSF46689">
    <property type="entry name" value="Homeodomain-like"/>
    <property type="match status" value="1"/>
</dbReference>
<accession>A0ABW1QWB6</accession>
<keyword evidence="1" id="KW-0805">Transcription regulation</keyword>
<dbReference type="EMBL" id="JBHSQI010000004">
    <property type="protein sequence ID" value="MFC6153832.1"/>
    <property type="molecule type" value="Genomic_DNA"/>
</dbReference>
<protein>
    <submittedName>
        <fullName evidence="5">AraC family transcriptional regulator ligand-binding domain-containing protein</fullName>
    </submittedName>
</protein>
<feature type="domain" description="HTH araC/xylS-type" evidence="4">
    <location>
        <begin position="229"/>
        <end position="331"/>
    </location>
</feature>
<evidence type="ECO:0000256" key="1">
    <source>
        <dbReference type="ARBA" id="ARBA00023015"/>
    </source>
</evidence>
<dbReference type="RefSeq" id="WP_128219899.1">
    <property type="nucleotide sequence ID" value="NZ_CP034929.1"/>
</dbReference>
<dbReference type="PANTHER" id="PTHR47894:SF4">
    <property type="entry name" value="HTH-TYPE TRANSCRIPTIONAL REGULATOR GADX"/>
    <property type="match status" value="1"/>
</dbReference>
<evidence type="ECO:0000313" key="5">
    <source>
        <dbReference type="EMBL" id="MFC6153832.1"/>
    </source>
</evidence>
<keyword evidence="2" id="KW-0238">DNA-binding</keyword>